<evidence type="ECO:0000256" key="12">
    <source>
        <dbReference type="SAM" id="SignalP"/>
    </source>
</evidence>
<dbReference type="InterPro" id="IPR013309">
    <property type="entry name" value="Wnt-inh"/>
</dbReference>
<feature type="disulfide bond" evidence="10">
    <location>
        <begin position="241"/>
        <end position="251"/>
    </location>
</feature>
<feature type="compositionally biased region" description="Basic residues" evidence="11">
    <location>
        <begin position="283"/>
        <end position="292"/>
    </location>
</feature>
<reference evidence="17" key="2">
    <citation type="submission" date="2025-05" db="UniProtKB">
        <authorList>
            <consortium name="RefSeq"/>
        </authorList>
    </citation>
    <scope>IDENTIFICATION</scope>
</reference>
<evidence type="ECO:0000259" key="14">
    <source>
        <dbReference type="PROSITE" id="PS50814"/>
    </source>
</evidence>
<dbReference type="AlphaFoldDB" id="D1LXI0"/>
<dbReference type="GO" id="GO:0005102">
    <property type="term" value="F:signaling receptor binding"/>
    <property type="evidence" value="ECO:0007669"/>
    <property type="project" value="TreeGrafter"/>
</dbReference>
<feature type="chain" id="PRO_5003024686" description="Wnt inhibitory factor 1" evidence="12 17">
    <location>
        <begin position="19"/>
        <end position="315"/>
    </location>
</feature>
<evidence type="ECO:0000256" key="2">
    <source>
        <dbReference type="ARBA" id="ARBA00004613"/>
    </source>
</evidence>
<dbReference type="RefSeq" id="NP_001161492.1">
    <property type="nucleotide sequence ID" value="NM_001168020.1"/>
</dbReference>
<dbReference type="InterPro" id="IPR050969">
    <property type="entry name" value="Dev_Signal_Modulators"/>
</dbReference>
<organism evidence="15">
    <name type="scientific">Saccoglossus kowalevskii</name>
    <name type="common">Acorn worm</name>
    <dbReference type="NCBI Taxonomy" id="10224"/>
    <lineage>
        <taxon>Eukaryota</taxon>
        <taxon>Metazoa</taxon>
        <taxon>Hemichordata</taxon>
        <taxon>Enteropneusta</taxon>
        <taxon>Harrimaniidae</taxon>
        <taxon>Saccoglossus</taxon>
    </lineage>
</organism>
<dbReference type="Proteomes" id="UP000694865">
    <property type="component" value="Unplaced"/>
</dbReference>
<dbReference type="PANTHER" id="PTHR14949:SF55">
    <property type="entry name" value="WNT INHIBITORY FACTOR 1"/>
    <property type="match status" value="1"/>
</dbReference>
<evidence type="ECO:0000256" key="7">
    <source>
        <dbReference type="ARBA" id="ARBA00022729"/>
    </source>
</evidence>
<evidence type="ECO:0000256" key="10">
    <source>
        <dbReference type="PROSITE-ProRule" id="PRU00076"/>
    </source>
</evidence>
<dbReference type="PROSITE" id="PS50814">
    <property type="entry name" value="WIF"/>
    <property type="match status" value="1"/>
</dbReference>
<dbReference type="GO" id="GO:0009986">
    <property type="term" value="C:cell surface"/>
    <property type="evidence" value="ECO:0007669"/>
    <property type="project" value="TreeGrafter"/>
</dbReference>
<dbReference type="InterPro" id="IPR003306">
    <property type="entry name" value="WIF"/>
</dbReference>
<comment type="function">
    <text evidence="1">Binds to WNT proteins and inhibits their activities. May be involved in mesoderm segmentation.</text>
</comment>
<dbReference type="GO" id="GO:0005576">
    <property type="term" value="C:extracellular region"/>
    <property type="evidence" value="ECO:0007669"/>
    <property type="project" value="UniProtKB-SubCell"/>
</dbReference>
<dbReference type="PROSITE" id="PS50026">
    <property type="entry name" value="EGF_3"/>
    <property type="match status" value="2"/>
</dbReference>
<dbReference type="Pfam" id="PF02019">
    <property type="entry name" value="WIF"/>
    <property type="match status" value="1"/>
</dbReference>
<protein>
    <recommendedName>
        <fullName evidence="3">Wnt inhibitory factor 1</fullName>
    </recommendedName>
</protein>
<dbReference type="KEGG" id="sko:100313540"/>
<dbReference type="SMART" id="SM00181">
    <property type="entry name" value="EGF"/>
    <property type="match status" value="3"/>
</dbReference>
<keyword evidence="16" id="KW-1185">Reference proteome</keyword>
<dbReference type="SUPFAM" id="SSF57196">
    <property type="entry name" value="EGF/Laminin"/>
    <property type="match status" value="1"/>
</dbReference>
<evidence type="ECO:0000256" key="8">
    <source>
        <dbReference type="ARBA" id="ARBA00023157"/>
    </source>
</evidence>
<evidence type="ECO:0000259" key="13">
    <source>
        <dbReference type="PROSITE" id="PS50026"/>
    </source>
</evidence>
<keyword evidence="8 10" id="KW-1015">Disulfide bond</keyword>
<feature type="compositionally biased region" description="Basic residues" evidence="11">
    <location>
        <begin position="306"/>
        <end position="315"/>
    </location>
</feature>
<dbReference type="Gene3D" id="2.60.40.2170">
    <property type="entry name" value="Wnt, WIF domain"/>
    <property type="match status" value="1"/>
</dbReference>
<dbReference type="OrthoDB" id="10045365at2759"/>
<feature type="domain" description="EGF-like" evidence="13">
    <location>
        <begin position="238"/>
        <end position="269"/>
    </location>
</feature>
<keyword evidence="5" id="KW-0964">Secreted</keyword>
<accession>D1LXI0</accession>
<dbReference type="EMBL" id="GU076157">
    <property type="protein sequence ID" value="ACY92686.1"/>
    <property type="molecule type" value="mRNA"/>
</dbReference>
<feature type="region of interest" description="Disordered" evidence="11">
    <location>
        <begin position="283"/>
        <end position="315"/>
    </location>
</feature>
<dbReference type="SMART" id="SM00469">
    <property type="entry name" value="WIF"/>
    <property type="match status" value="1"/>
</dbReference>
<proteinExistence type="evidence at transcript level"/>
<sequence>MLGVVCLLCLGAIGSASSSSLTTSDSISLWLDAMQVERLLGIRAEIYVIRNGTQSPYLQDITYQRDAEDDDLPIVRVGIEKLTLNWEAKNTYHYTFGHLLSSDTEVMGHPFLSIPTSGEVPHKQTDFQVTFPCTNKVKGYAVATVTVTIDDLRLGKEIKASPLKVKFRKQCDKVPTPECSCENGGFCDEHGICDCPDGFFGPACKQALCSPRCFNGGTCIAPGICVCADDFTGRSCEKALCTNSCGRHGRCVAPETCECHKHWSGQYCEKKLANVLHDIFRTSSKRMKKHRGRDNESKHIHDNKKAGKRRGGRRG</sequence>
<feature type="disulfide bond" evidence="10">
    <location>
        <begin position="259"/>
        <end position="268"/>
    </location>
</feature>
<dbReference type="GO" id="GO:0016055">
    <property type="term" value="P:Wnt signaling pathway"/>
    <property type="evidence" value="ECO:0007669"/>
    <property type="project" value="UniProtKB-KW"/>
</dbReference>
<evidence type="ECO:0000256" key="4">
    <source>
        <dbReference type="ARBA" id="ARBA00022473"/>
    </source>
</evidence>
<evidence type="ECO:0000256" key="3">
    <source>
        <dbReference type="ARBA" id="ARBA00013854"/>
    </source>
</evidence>
<dbReference type="InterPro" id="IPR013111">
    <property type="entry name" value="EGF_extracell"/>
</dbReference>
<dbReference type="Gene3D" id="2.10.25.10">
    <property type="entry name" value="Laminin"/>
    <property type="match status" value="2"/>
</dbReference>
<dbReference type="PANTHER" id="PTHR14949">
    <property type="entry name" value="EGF-LIKE-DOMAIN, MULTIPLE 7, 8"/>
    <property type="match status" value="1"/>
</dbReference>
<dbReference type="CTD" id="100313540"/>
<feature type="domain" description="WIF" evidence="14">
    <location>
        <begin position="29"/>
        <end position="171"/>
    </location>
</feature>
<evidence type="ECO:0000313" key="15">
    <source>
        <dbReference type="EMBL" id="ACY92686.1"/>
    </source>
</evidence>
<evidence type="ECO:0000313" key="16">
    <source>
        <dbReference type="Proteomes" id="UP000694865"/>
    </source>
</evidence>
<feature type="domain" description="EGF-like" evidence="13">
    <location>
        <begin position="205"/>
        <end position="237"/>
    </location>
</feature>
<evidence type="ECO:0000256" key="6">
    <source>
        <dbReference type="ARBA" id="ARBA00022687"/>
    </source>
</evidence>
<evidence type="ECO:0000256" key="11">
    <source>
        <dbReference type="SAM" id="MobiDB-lite"/>
    </source>
</evidence>
<dbReference type="PRINTS" id="PR01901">
    <property type="entry name" value="WIFPROTEIN"/>
</dbReference>
<dbReference type="PROSITE" id="PS00022">
    <property type="entry name" value="EGF_1"/>
    <property type="match status" value="2"/>
</dbReference>
<feature type="compositionally biased region" description="Basic and acidic residues" evidence="11">
    <location>
        <begin position="293"/>
        <end position="305"/>
    </location>
</feature>
<keyword evidence="7 12" id="KW-0732">Signal</keyword>
<feature type="disulfide bond" evidence="10">
    <location>
        <begin position="209"/>
        <end position="219"/>
    </location>
</feature>
<keyword evidence="10" id="KW-0245">EGF-like domain</keyword>
<evidence type="ECO:0000256" key="1">
    <source>
        <dbReference type="ARBA" id="ARBA00003309"/>
    </source>
</evidence>
<evidence type="ECO:0000256" key="5">
    <source>
        <dbReference type="ARBA" id="ARBA00022525"/>
    </source>
</evidence>
<comment type="caution">
    <text evidence="10">Lacks conserved residue(s) required for the propagation of feature annotation.</text>
</comment>
<keyword evidence="9" id="KW-0325">Glycoprotein</keyword>
<gene>
    <name evidence="17" type="primary">Wif</name>
</gene>
<name>D1LXI0_SACKO</name>
<evidence type="ECO:0000313" key="17">
    <source>
        <dbReference type="RefSeq" id="NP_001161492.1"/>
    </source>
</evidence>
<keyword evidence="4" id="KW-0217">Developmental protein</keyword>
<dbReference type="InterPro" id="IPR000742">
    <property type="entry name" value="EGF"/>
</dbReference>
<reference evidence="15" key="1">
    <citation type="submission" date="2009-10" db="EMBL/GenBank/DDBJ databases">
        <authorList>
            <person name="Freeman R.M.Jr."/>
            <person name="Wu M.M."/>
            <person name="Gerhart J.J."/>
        </authorList>
    </citation>
    <scope>NUCLEOTIDE SEQUENCE</scope>
</reference>
<feature type="disulfide bond" evidence="10">
    <location>
        <begin position="227"/>
        <end position="236"/>
    </location>
</feature>
<dbReference type="Pfam" id="PF07974">
    <property type="entry name" value="EGF_2"/>
    <property type="match status" value="1"/>
</dbReference>
<feature type="signal peptide" evidence="12 17">
    <location>
        <begin position="1"/>
        <end position="18"/>
    </location>
</feature>
<keyword evidence="6" id="KW-0879">Wnt signaling pathway</keyword>
<dbReference type="GeneID" id="100313540"/>
<evidence type="ECO:0000256" key="9">
    <source>
        <dbReference type="ARBA" id="ARBA00023180"/>
    </source>
</evidence>
<comment type="subcellular location">
    <subcellularLocation>
        <location evidence="2">Secreted</location>
    </subcellularLocation>
</comment>
<dbReference type="InterPro" id="IPR038677">
    <property type="entry name" value="WIF_sf"/>
</dbReference>